<sequence length="282" mass="31221">MFNQCIGFGVAGNFAGHLEQAGEAADFVTVAVKEVTQPKAIFPFYLPNINSGLLTTYPLSSTQITPPNDADNLQIEPEVALVCDVIYTTNADDSRQTVSDLIPRQFSAYNDCSIRKPHAKKISEKKNWGINSKGMSDHLIAIDHFSAGGVLDRYRIASFHCRDGEIHRYGEDSAVVGYSYFHDTLLDWIIERMNHQQDVGPTENIADLLEQSQYPTQAVISIGATRYTPYGESHFLQAGDTSIVVVYDGNCYNAEEIMQMALTHDLTNDDGMSVLIQQVVTS</sequence>
<dbReference type="EMBL" id="FUZI01000001">
    <property type="protein sequence ID" value="SKC31181.1"/>
    <property type="molecule type" value="Genomic_DNA"/>
</dbReference>
<dbReference type="OrthoDB" id="356878at2"/>
<evidence type="ECO:0000313" key="1">
    <source>
        <dbReference type="EMBL" id="SKC31181.1"/>
    </source>
</evidence>
<reference evidence="1 2" key="1">
    <citation type="submission" date="2017-02" db="EMBL/GenBank/DDBJ databases">
        <authorList>
            <person name="Peterson S.W."/>
        </authorList>
    </citation>
    <scope>NUCLEOTIDE SEQUENCE [LARGE SCALE GENOMIC DNA]</scope>
    <source>
        <strain evidence="2">type strain: NCCB 100098</strain>
    </source>
</reference>
<name>A0A1T5HWG7_9GAMM</name>
<organism evidence="1 2">
    <name type="scientific">Photobacterium piscicola</name>
    <dbReference type="NCBI Taxonomy" id="1378299"/>
    <lineage>
        <taxon>Bacteria</taxon>
        <taxon>Pseudomonadati</taxon>
        <taxon>Pseudomonadota</taxon>
        <taxon>Gammaproteobacteria</taxon>
        <taxon>Vibrionales</taxon>
        <taxon>Vibrionaceae</taxon>
        <taxon>Photobacterium</taxon>
    </lineage>
</organism>
<evidence type="ECO:0000313" key="2">
    <source>
        <dbReference type="Proteomes" id="UP000189966"/>
    </source>
</evidence>
<protein>
    <submittedName>
        <fullName evidence="1">Uncharacterized protein</fullName>
    </submittedName>
</protein>
<proteinExistence type="predicted"/>
<dbReference type="Proteomes" id="UP000189966">
    <property type="component" value="Unassembled WGS sequence"/>
</dbReference>
<accession>A0A1T5HWG7</accession>
<dbReference type="AlphaFoldDB" id="A0A1T5HWG7"/>
<gene>
    <name evidence="1" type="ORF">CZ809_00659</name>
</gene>
<dbReference type="InterPro" id="IPR043776">
    <property type="entry name" value="DUF5718"/>
</dbReference>
<dbReference type="Pfam" id="PF18985">
    <property type="entry name" value="DUF5718"/>
    <property type="match status" value="1"/>
</dbReference>